<organism evidence="10 11">
    <name type="scientific">Coraliomargarita sinensis</name>
    <dbReference type="NCBI Taxonomy" id="2174842"/>
    <lineage>
        <taxon>Bacteria</taxon>
        <taxon>Pseudomonadati</taxon>
        <taxon>Verrucomicrobiota</taxon>
        <taxon>Opitutia</taxon>
        <taxon>Puniceicoccales</taxon>
        <taxon>Coraliomargaritaceae</taxon>
        <taxon>Coraliomargarita</taxon>
    </lineage>
</organism>
<evidence type="ECO:0000256" key="5">
    <source>
        <dbReference type="ARBA" id="ARBA00022801"/>
    </source>
</evidence>
<evidence type="ECO:0000259" key="7">
    <source>
        <dbReference type="Pfam" id="PF13229"/>
    </source>
</evidence>
<keyword evidence="6" id="KW-0326">Glycosidase</keyword>
<dbReference type="InterPro" id="IPR056441">
    <property type="entry name" value="Beta-barrel_GLAA-B_II"/>
</dbReference>
<comment type="caution">
    <text evidence="10">The sequence shown here is derived from an EMBL/GenBank/DDBJ whole genome shotgun (WGS) entry which is preliminary data.</text>
</comment>
<accession>A0A317ZFY1</accession>
<dbReference type="GO" id="GO:0004557">
    <property type="term" value="F:alpha-galactosidase activity"/>
    <property type="evidence" value="ECO:0007669"/>
    <property type="project" value="UniProtKB-EC"/>
</dbReference>
<keyword evidence="3" id="KW-0732">Signal</keyword>
<dbReference type="Gene3D" id="2.160.20.10">
    <property type="entry name" value="Single-stranded right-handed beta-helix, Pectin lyase-like"/>
    <property type="match status" value="2"/>
</dbReference>
<dbReference type="SUPFAM" id="SSF51126">
    <property type="entry name" value="Pectin lyase-like"/>
    <property type="match status" value="1"/>
</dbReference>
<proteinExistence type="predicted"/>
<sequence length="633" mass="69946">MDTIMKQIRISFVVGIGLASFLISGALSARDAGVINMAALGAKTDGSDTTPIVRAALAEVRRGEATKLVFPPGRYDFYSVRANEEYLFVSNNDAGLKRIAFPLQGMEDVTIDGGGATFVFHGEIVPFLIGDSNDVSLKNFSVDFIRPFHSEGRVLAVTEDYVDLAFTEEFPYEIRNGVLVFTSHQRYSGPATTVSSGEVLYPYSSLLAFDPEKQETAYMAKDRYGLGEGAAAEEISDGRVRLKLPNLSADPGNILVFGPAKRNYPGFIITDSSGVHLSGINLHHCGGMGVIAQRSADLFLKNIRVTPPAGGKRILSITADATHFVNCTGRIEMVDCLFEQQKDDATNIHGLYAKITRILAPNRFEVRLVHPQQAGVDFIKSGTRLELNDGPSLQRHGFARVKSVERINKEMTLVETEAPLPEDIVVGDSIADADANTADVLIRNCVIRGNRARGILLGSRGKMVIEGNTFHTPGAAILFEGDSRYWFEQAGVRDVVIRDNTFDNCNYGVWGNACIQVGSGIEKEFRSTSRYNRNIRIENNLFRVFSPLPLLSMYSVDGLTFVDNQLERTEAYPVPEEKEEKLFVITNSENVKVEDPRMVSKRQRKEMTANRGNTVIHPKAVNLKDNRLRHAFH</sequence>
<dbReference type="AlphaFoldDB" id="A0A317ZFY1"/>
<keyword evidence="11" id="KW-1185">Reference proteome</keyword>
<comment type="catalytic activity">
    <reaction evidence="1">
        <text>Hydrolysis of terminal, non-reducing alpha-D-galactose residues in alpha-D-galactosides, including galactose oligosaccharides, galactomannans and galactolipids.</text>
        <dbReference type="EC" id="3.2.1.22"/>
    </reaction>
</comment>
<evidence type="ECO:0000256" key="4">
    <source>
        <dbReference type="ARBA" id="ARBA00022737"/>
    </source>
</evidence>
<feature type="domain" description="Right handed beta helix" evidence="7">
    <location>
        <begin position="436"/>
        <end position="597"/>
    </location>
</feature>
<feature type="domain" description="GLAA-B beta-barrel" evidence="9">
    <location>
        <begin position="364"/>
        <end position="430"/>
    </location>
</feature>
<dbReference type="InterPro" id="IPR011050">
    <property type="entry name" value="Pectin_lyase_fold/virulence"/>
</dbReference>
<dbReference type="Pfam" id="PF13229">
    <property type="entry name" value="Beta_helix"/>
    <property type="match status" value="1"/>
</dbReference>
<dbReference type="InterPro" id="IPR012334">
    <property type="entry name" value="Pectin_lyas_fold"/>
</dbReference>
<evidence type="ECO:0000313" key="11">
    <source>
        <dbReference type="Proteomes" id="UP000247099"/>
    </source>
</evidence>
<dbReference type="EMBL" id="QHJQ01000004">
    <property type="protein sequence ID" value="PXA04436.1"/>
    <property type="molecule type" value="Genomic_DNA"/>
</dbReference>
<dbReference type="InterPro" id="IPR039448">
    <property type="entry name" value="Beta_helix"/>
</dbReference>
<keyword evidence="5" id="KW-0378">Hydrolase</keyword>
<protein>
    <submittedName>
        <fullName evidence="10">Uncharacterized protein</fullName>
    </submittedName>
</protein>
<gene>
    <name evidence="10" type="ORF">DDZ13_07855</name>
</gene>
<reference evidence="10 11" key="1">
    <citation type="submission" date="2018-05" db="EMBL/GenBank/DDBJ databases">
        <title>Coraliomargarita sinensis sp. nov., isolated from a marine solar saltern.</title>
        <authorList>
            <person name="Zhou L.Y."/>
        </authorList>
    </citation>
    <scope>NUCLEOTIDE SEQUENCE [LARGE SCALE GENOMIC DNA]</scope>
    <source>
        <strain evidence="10 11">WN38</strain>
    </source>
</reference>
<evidence type="ECO:0000256" key="1">
    <source>
        <dbReference type="ARBA" id="ARBA00001255"/>
    </source>
</evidence>
<dbReference type="InParanoid" id="A0A317ZFY1"/>
<comment type="catalytic activity">
    <reaction evidence="2">
        <text>Hydrolysis of terminal, non-reducing branched (1-&gt;3)-alpha-D-galactosidic residues, producing free D-galactose.</text>
        <dbReference type="EC" id="3.2.1.n1"/>
    </reaction>
</comment>
<dbReference type="Pfam" id="PF23763">
    <property type="entry name" value="Beta-barrel_GLAA-B_I"/>
    <property type="match status" value="1"/>
</dbReference>
<feature type="domain" description="GLAA-B beta-barrel" evidence="8">
    <location>
        <begin position="150"/>
        <end position="255"/>
    </location>
</feature>
<evidence type="ECO:0000259" key="8">
    <source>
        <dbReference type="Pfam" id="PF23763"/>
    </source>
</evidence>
<keyword evidence="4" id="KW-0677">Repeat</keyword>
<dbReference type="Proteomes" id="UP000247099">
    <property type="component" value="Unassembled WGS sequence"/>
</dbReference>
<dbReference type="InterPro" id="IPR006626">
    <property type="entry name" value="PbH1"/>
</dbReference>
<dbReference type="Pfam" id="PF23764">
    <property type="entry name" value="Beta-barrel_GLAA-B_II"/>
    <property type="match status" value="1"/>
</dbReference>
<name>A0A317ZFY1_9BACT</name>
<dbReference type="SMART" id="SM00710">
    <property type="entry name" value="PbH1"/>
    <property type="match status" value="5"/>
</dbReference>
<dbReference type="InterPro" id="IPR057275">
    <property type="entry name" value="Beta-barrel_GLAA-B_I"/>
</dbReference>
<evidence type="ECO:0000256" key="6">
    <source>
        <dbReference type="ARBA" id="ARBA00023295"/>
    </source>
</evidence>
<evidence type="ECO:0000256" key="2">
    <source>
        <dbReference type="ARBA" id="ARBA00001271"/>
    </source>
</evidence>
<evidence type="ECO:0000259" key="9">
    <source>
        <dbReference type="Pfam" id="PF23764"/>
    </source>
</evidence>
<evidence type="ECO:0000256" key="3">
    <source>
        <dbReference type="ARBA" id="ARBA00022729"/>
    </source>
</evidence>
<evidence type="ECO:0000313" key="10">
    <source>
        <dbReference type="EMBL" id="PXA04436.1"/>
    </source>
</evidence>